<keyword evidence="2" id="KW-0472">Membrane</keyword>
<feature type="transmembrane region" description="Helical" evidence="2">
    <location>
        <begin position="126"/>
        <end position="145"/>
    </location>
</feature>
<keyword evidence="2" id="KW-1133">Transmembrane helix</keyword>
<sequence length="155" mass="18287">MAPGDRKKRFDRNNSNNRQRGTRSNNGARSNDEEEGHHRRHAGPPAGGNSDDDFDDGSTINIRLVRGANADRELPLDQQPEDPQERLRRHMEVWYRSQVEDTSSNTPRFPPYNSWRDLDREDWKTLAILVGGFLFCIALACWWFWHHFYVRNRHE</sequence>
<reference evidence="3 4" key="1">
    <citation type="journal article" date="2024" name="bioRxiv">
        <title>A reference genome for Trichogramma kaykai: A tiny desert-dwelling parasitoid wasp with competing sex-ratio distorters.</title>
        <authorList>
            <person name="Culotta J."/>
            <person name="Lindsey A.R."/>
        </authorList>
    </citation>
    <scope>NUCLEOTIDE SEQUENCE [LARGE SCALE GENOMIC DNA]</scope>
    <source>
        <strain evidence="3 4">KSX58</strain>
    </source>
</reference>
<comment type="caution">
    <text evidence="3">The sequence shown here is derived from an EMBL/GenBank/DDBJ whole genome shotgun (WGS) entry which is preliminary data.</text>
</comment>
<evidence type="ECO:0000313" key="4">
    <source>
        <dbReference type="Proteomes" id="UP001627154"/>
    </source>
</evidence>
<feature type="region of interest" description="Disordered" evidence="1">
    <location>
        <begin position="67"/>
        <end position="86"/>
    </location>
</feature>
<organism evidence="3 4">
    <name type="scientific">Trichogramma kaykai</name>
    <dbReference type="NCBI Taxonomy" id="54128"/>
    <lineage>
        <taxon>Eukaryota</taxon>
        <taxon>Metazoa</taxon>
        <taxon>Ecdysozoa</taxon>
        <taxon>Arthropoda</taxon>
        <taxon>Hexapoda</taxon>
        <taxon>Insecta</taxon>
        <taxon>Pterygota</taxon>
        <taxon>Neoptera</taxon>
        <taxon>Endopterygota</taxon>
        <taxon>Hymenoptera</taxon>
        <taxon>Apocrita</taxon>
        <taxon>Proctotrupomorpha</taxon>
        <taxon>Chalcidoidea</taxon>
        <taxon>Trichogrammatidae</taxon>
        <taxon>Trichogramma</taxon>
    </lineage>
</organism>
<feature type="compositionally biased region" description="Polar residues" evidence="1">
    <location>
        <begin position="13"/>
        <end position="29"/>
    </location>
</feature>
<feature type="compositionally biased region" description="Basic residues" evidence="1">
    <location>
        <begin position="1"/>
        <end position="10"/>
    </location>
</feature>
<accession>A0ABD2WTV7</accession>
<name>A0ABD2WTV7_9HYME</name>
<gene>
    <name evidence="3" type="ORF">TKK_009877</name>
</gene>
<dbReference type="Proteomes" id="UP001627154">
    <property type="component" value="Unassembled WGS sequence"/>
</dbReference>
<keyword evidence="4" id="KW-1185">Reference proteome</keyword>
<dbReference type="EMBL" id="JBJJXI010000074">
    <property type="protein sequence ID" value="KAL3396003.1"/>
    <property type="molecule type" value="Genomic_DNA"/>
</dbReference>
<keyword evidence="2" id="KW-0812">Transmembrane</keyword>
<evidence type="ECO:0000313" key="3">
    <source>
        <dbReference type="EMBL" id="KAL3396003.1"/>
    </source>
</evidence>
<proteinExistence type="predicted"/>
<dbReference type="AlphaFoldDB" id="A0ABD2WTV7"/>
<evidence type="ECO:0000256" key="2">
    <source>
        <dbReference type="SAM" id="Phobius"/>
    </source>
</evidence>
<protein>
    <submittedName>
        <fullName evidence="3">Uncharacterized protein</fullName>
    </submittedName>
</protein>
<evidence type="ECO:0000256" key="1">
    <source>
        <dbReference type="SAM" id="MobiDB-lite"/>
    </source>
</evidence>
<feature type="region of interest" description="Disordered" evidence="1">
    <location>
        <begin position="1"/>
        <end position="61"/>
    </location>
</feature>